<dbReference type="GeneID" id="90071874"/>
<evidence type="ECO:0000313" key="8">
    <source>
        <dbReference type="EMBL" id="GMM33895.1"/>
    </source>
</evidence>
<sequence length="199" mass="20972">MSEAQDQQPKSTKLYTPTFRVQLNKPFQPVDAIEVATNAGIGGLLVSSVFAAGYNSLNKSQAPAFHRIRLSGVLVGAVTVSAAAYSFIEALSGNLRQKNDGVNAFYGGLVSGSIIGSVSKNVAKTVGCGFAFGCIMGLVSWGGQSVTGLGKDSPYDSIDKSEPVPKLFGEKQGVWDAAYRRPMSQTIEMLGEDSIALKK</sequence>
<feature type="transmembrane region" description="Helical" evidence="7">
    <location>
        <begin position="35"/>
        <end position="56"/>
    </location>
</feature>
<comment type="subcellular location">
    <subcellularLocation>
        <location evidence="1">Mitochondrion inner membrane</location>
        <topology evidence="1">Multi-pass membrane protein</topology>
    </subcellularLocation>
</comment>
<organism evidence="8 9">
    <name type="scientific">Saccharomycopsis crataegensis</name>
    <dbReference type="NCBI Taxonomy" id="43959"/>
    <lineage>
        <taxon>Eukaryota</taxon>
        <taxon>Fungi</taxon>
        <taxon>Dikarya</taxon>
        <taxon>Ascomycota</taxon>
        <taxon>Saccharomycotina</taxon>
        <taxon>Saccharomycetes</taxon>
        <taxon>Saccharomycopsidaceae</taxon>
        <taxon>Saccharomycopsis</taxon>
    </lineage>
</organism>
<dbReference type="PANTHER" id="PTHR21382">
    <property type="entry name" value="NADH-UBIQUINONE OXIDOREDUCTASE SUBUNIT"/>
    <property type="match status" value="1"/>
</dbReference>
<dbReference type="GO" id="GO:0006120">
    <property type="term" value="P:mitochondrial electron transport, NADH to ubiquinone"/>
    <property type="evidence" value="ECO:0007669"/>
    <property type="project" value="InterPro"/>
</dbReference>
<comment type="caution">
    <text evidence="8">The sequence shown here is derived from an EMBL/GenBank/DDBJ whole genome shotgun (WGS) entry which is preliminary data.</text>
</comment>
<reference evidence="8 9" key="1">
    <citation type="journal article" date="2023" name="Elife">
        <title>Identification of key yeast species and microbe-microbe interactions impacting larval growth of Drosophila in the wild.</title>
        <authorList>
            <person name="Mure A."/>
            <person name="Sugiura Y."/>
            <person name="Maeda R."/>
            <person name="Honda K."/>
            <person name="Sakurai N."/>
            <person name="Takahashi Y."/>
            <person name="Watada M."/>
            <person name="Katoh T."/>
            <person name="Gotoh A."/>
            <person name="Gotoh Y."/>
            <person name="Taniguchi I."/>
            <person name="Nakamura K."/>
            <person name="Hayashi T."/>
            <person name="Katayama T."/>
            <person name="Uemura T."/>
            <person name="Hattori Y."/>
        </authorList>
    </citation>
    <scope>NUCLEOTIDE SEQUENCE [LARGE SCALE GENOMIC DNA]</scope>
    <source>
        <strain evidence="8 9">SC-9</strain>
    </source>
</reference>
<dbReference type="Proteomes" id="UP001360560">
    <property type="component" value="Unassembled WGS sequence"/>
</dbReference>
<proteinExistence type="predicted"/>
<keyword evidence="5" id="KW-0496">Mitochondrion</keyword>
<keyword evidence="9" id="KW-1185">Reference proteome</keyword>
<dbReference type="InterPro" id="IPR039205">
    <property type="entry name" value="NDUFA11"/>
</dbReference>
<evidence type="ECO:0000256" key="5">
    <source>
        <dbReference type="ARBA" id="ARBA00023128"/>
    </source>
</evidence>
<feature type="transmembrane region" description="Helical" evidence="7">
    <location>
        <begin position="68"/>
        <end position="88"/>
    </location>
</feature>
<dbReference type="PANTHER" id="PTHR21382:SF1">
    <property type="entry name" value="NADH DEHYDROGENASE [UBIQUINONE] 1 ALPHA SUBCOMPLEX SUBUNIT 11"/>
    <property type="match status" value="1"/>
</dbReference>
<dbReference type="EMBL" id="BTFZ01000002">
    <property type="protein sequence ID" value="GMM33895.1"/>
    <property type="molecule type" value="Genomic_DNA"/>
</dbReference>
<protein>
    <recommendedName>
        <fullName evidence="10">Complex I-B14.7</fullName>
    </recommendedName>
</protein>
<gene>
    <name evidence="8" type="ORF">DASC09_012200</name>
</gene>
<dbReference type="GO" id="GO:0005743">
    <property type="term" value="C:mitochondrial inner membrane"/>
    <property type="evidence" value="ECO:0007669"/>
    <property type="project" value="UniProtKB-SubCell"/>
</dbReference>
<dbReference type="RefSeq" id="XP_064850895.1">
    <property type="nucleotide sequence ID" value="XM_064994823.1"/>
</dbReference>
<evidence type="ECO:0000256" key="2">
    <source>
        <dbReference type="ARBA" id="ARBA00022692"/>
    </source>
</evidence>
<keyword evidence="3" id="KW-0999">Mitochondrion inner membrane</keyword>
<keyword evidence="4 7" id="KW-1133">Transmembrane helix</keyword>
<evidence type="ECO:0000313" key="9">
    <source>
        <dbReference type="Proteomes" id="UP001360560"/>
    </source>
</evidence>
<keyword evidence="2 7" id="KW-0812">Transmembrane</keyword>
<evidence type="ECO:0000256" key="7">
    <source>
        <dbReference type="SAM" id="Phobius"/>
    </source>
</evidence>
<dbReference type="AlphaFoldDB" id="A0AAV5QG24"/>
<evidence type="ECO:0000256" key="6">
    <source>
        <dbReference type="ARBA" id="ARBA00023136"/>
    </source>
</evidence>
<evidence type="ECO:0000256" key="4">
    <source>
        <dbReference type="ARBA" id="ARBA00022989"/>
    </source>
</evidence>
<name>A0AAV5QG24_9ASCO</name>
<keyword evidence="6 7" id="KW-0472">Membrane</keyword>
<accession>A0AAV5QG24</accession>
<evidence type="ECO:0000256" key="3">
    <source>
        <dbReference type="ARBA" id="ARBA00022792"/>
    </source>
</evidence>
<evidence type="ECO:0008006" key="10">
    <source>
        <dbReference type="Google" id="ProtNLM"/>
    </source>
</evidence>
<dbReference type="GO" id="GO:0045271">
    <property type="term" value="C:respiratory chain complex I"/>
    <property type="evidence" value="ECO:0007669"/>
    <property type="project" value="InterPro"/>
</dbReference>
<evidence type="ECO:0000256" key="1">
    <source>
        <dbReference type="ARBA" id="ARBA00004448"/>
    </source>
</evidence>